<evidence type="ECO:0000313" key="2">
    <source>
        <dbReference type="EnsemblMetazoa" id="ACON008782-PA"/>
    </source>
</evidence>
<reference key="1">
    <citation type="journal article" date="2019" name="Genes (Basel)">
        <title>A High-Quality De novo Genome Assembly from a Single Mosquito Using PacBio Sequencing.</title>
        <authorList>
            <person name="Kingan S.B."/>
            <person name="Heaton H."/>
            <person name="Cudini J."/>
            <person name="Lambert C.C."/>
            <person name="Baybayan P."/>
            <person name="Galvin B.D."/>
            <person name="Durbin R."/>
            <person name="Korlach J."/>
            <person name="Lawniczak M.K.N."/>
        </authorList>
    </citation>
    <scope>NUCLEOTIDE SEQUENCE [LARGE SCALE GENOMIC DNA]</scope>
    <source>
        <strain>Mali-NIH</strain>
    </source>
</reference>
<dbReference type="VEuPathDB" id="VectorBase:ACON2_035364"/>
<reference evidence="2" key="2">
    <citation type="submission" date="2020-05" db="UniProtKB">
        <authorList>
            <consortium name="EnsemblMetazoa"/>
        </authorList>
    </citation>
    <scope>IDENTIFICATION</scope>
    <source>
        <strain evidence="2">Ngousso</strain>
    </source>
</reference>
<evidence type="ECO:0000313" key="3">
    <source>
        <dbReference type="Proteomes" id="UP001105220"/>
    </source>
</evidence>
<sequence length="234" mass="26679">MTIGVILAVACALTFTWPVEGMYLQERANCRTEGCATQYGCVPRYSQYKTALYCPQRCMIERCRSVENEPQPRVCHKITSVATGQTLAAMDSYDRRGDQRYYGATSLQNPNTGRGEQRYASLVNPNAGERDRWNLIVGPGNYYYIQNSDTREYLRASENNYLYLVSGRPTDESFLFKPDLVQGSWSSVLLQSVCYRGYIFGEQYSGRSASYAMMTHDLDRCYRESVWSISSVNC</sequence>
<evidence type="ECO:0000256" key="1">
    <source>
        <dbReference type="SAM" id="SignalP"/>
    </source>
</evidence>
<dbReference type="VEuPathDB" id="VectorBase:ACOM039238"/>
<feature type="signal peptide" evidence="1">
    <location>
        <begin position="1"/>
        <end position="21"/>
    </location>
</feature>
<dbReference type="EnsemblMetazoa" id="ACON008782-RA">
    <property type="protein sequence ID" value="ACON008782-PA"/>
    <property type="gene ID" value="ACON008782"/>
</dbReference>
<feature type="chain" id="PRO_5014534198" evidence="1">
    <location>
        <begin position="22"/>
        <end position="234"/>
    </location>
</feature>
<accession>A0A182LJY0</accession>
<dbReference type="AlphaFoldDB" id="A0A182LJY0"/>
<name>A0A182LJY0_ANOCL</name>
<keyword evidence="3" id="KW-1185">Reference proteome</keyword>
<organism evidence="2 3">
    <name type="scientific">Anopheles coluzzii</name>
    <name type="common">African malaria mosquito</name>
    <dbReference type="NCBI Taxonomy" id="1518534"/>
    <lineage>
        <taxon>Eukaryota</taxon>
        <taxon>Metazoa</taxon>
        <taxon>Ecdysozoa</taxon>
        <taxon>Arthropoda</taxon>
        <taxon>Hexapoda</taxon>
        <taxon>Insecta</taxon>
        <taxon>Pterygota</taxon>
        <taxon>Neoptera</taxon>
        <taxon>Endopterygota</taxon>
        <taxon>Diptera</taxon>
        <taxon>Nematocera</taxon>
        <taxon>Culicoidea</taxon>
        <taxon>Culicidae</taxon>
        <taxon>Anophelinae</taxon>
        <taxon>Anopheles</taxon>
    </lineage>
</organism>
<dbReference type="VEuPathDB" id="VectorBase:ACON008782"/>
<proteinExistence type="predicted"/>
<dbReference type="Proteomes" id="UP001105220">
    <property type="component" value="Unplaced"/>
</dbReference>
<dbReference type="VEuPathDB" id="VectorBase:ACMO_011639"/>
<dbReference type="Proteomes" id="UP000075882">
    <property type="component" value="Unassembled WGS sequence"/>
</dbReference>
<keyword evidence="1" id="KW-0732">Signal</keyword>
<protein>
    <submittedName>
        <fullName evidence="2">23.4 kDa salivary protein</fullName>
    </submittedName>
</protein>
<dbReference type="EnsemblMetazoa" id="ACOM039238-RA">
    <property type="protein sequence ID" value="ACOM039238-PA"/>
    <property type="gene ID" value="ACOM039238"/>
</dbReference>